<organism evidence="1 2">
    <name type="scientific">Modicella reniformis</name>
    <dbReference type="NCBI Taxonomy" id="1440133"/>
    <lineage>
        <taxon>Eukaryota</taxon>
        <taxon>Fungi</taxon>
        <taxon>Fungi incertae sedis</taxon>
        <taxon>Mucoromycota</taxon>
        <taxon>Mortierellomycotina</taxon>
        <taxon>Mortierellomycetes</taxon>
        <taxon>Mortierellales</taxon>
        <taxon>Mortierellaceae</taxon>
        <taxon>Modicella</taxon>
    </lineage>
</organism>
<sequence>MKIATADKLSDVFRDELPRHVLVKKPSPVTLNPTLIKCLEGTNFIPDPPKAFGHHLKRDLYSGKAIPVTLFVHTDGSCPVRGVLASLISAARAYAEGWPVLYIADAGILDTQKQAESAMKVVEIFLAQNKDILTAKELETLVEEYNGNYDISIDVISVIFGTLLKEHERKVPDKSKNHGGHTKYYGWIG</sequence>
<proteinExistence type="predicted"/>
<gene>
    <name evidence="1" type="ORF">BGZ65_007476</name>
</gene>
<keyword evidence="2" id="KW-1185">Reference proteome</keyword>
<name>A0A9P6IKA0_9FUNG</name>
<evidence type="ECO:0000313" key="1">
    <source>
        <dbReference type="EMBL" id="KAF9926007.1"/>
    </source>
</evidence>
<dbReference type="OrthoDB" id="2303713at2759"/>
<dbReference type="EMBL" id="JAAAHW010010440">
    <property type="protein sequence ID" value="KAF9926007.1"/>
    <property type="molecule type" value="Genomic_DNA"/>
</dbReference>
<dbReference type="Proteomes" id="UP000749646">
    <property type="component" value="Unassembled WGS sequence"/>
</dbReference>
<dbReference type="AlphaFoldDB" id="A0A9P6IKA0"/>
<protein>
    <submittedName>
        <fullName evidence="1">Uncharacterized protein</fullName>
    </submittedName>
</protein>
<accession>A0A9P6IKA0</accession>
<reference evidence="1" key="1">
    <citation type="journal article" date="2020" name="Fungal Divers.">
        <title>Resolving the Mortierellaceae phylogeny through synthesis of multi-gene phylogenetics and phylogenomics.</title>
        <authorList>
            <person name="Vandepol N."/>
            <person name="Liber J."/>
            <person name="Desiro A."/>
            <person name="Na H."/>
            <person name="Kennedy M."/>
            <person name="Barry K."/>
            <person name="Grigoriev I.V."/>
            <person name="Miller A.N."/>
            <person name="O'Donnell K."/>
            <person name="Stajich J.E."/>
            <person name="Bonito G."/>
        </authorList>
    </citation>
    <scope>NUCLEOTIDE SEQUENCE</scope>
    <source>
        <strain evidence="1">MES-2147</strain>
    </source>
</reference>
<evidence type="ECO:0000313" key="2">
    <source>
        <dbReference type="Proteomes" id="UP000749646"/>
    </source>
</evidence>
<comment type="caution">
    <text evidence="1">The sequence shown here is derived from an EMBL/GenBank/DDBJ whole genome shotgun (WGS) entry which is preliminary data.</text>
</comment>